<feature type="transmembrane region" description="Helical" evidence="2">
    <location>
        <begin position="357"/>
        <end position="381"/>
    </location>
</feature>
<organism evidence="6 7">
    <name type="scientific">Cupriavidus pauculus</name>
    <dbReference type="NCBI Taxonomy" id="82633"/>
    <lineage>
        <taxon>Bacteria</taxon>
        <taxon>Pseudomonadati</taxon>
        <taxon>Pseudomonadota</taxon>
        <taxon>Betaproteobacteria</taxon>
        <taxon>Burkholderiales</taxon>
        <taxon>Burkholderiaceae</taxon>
        <taxon>Cupriavidus</taxon>
    </lineage>
</organism>
<evidence type="ECO:0000256" key="2">
    <source>
        <dbReference type="SAM" id="Phobius"/>
    </source>
</evidence>
<keyword evidence="2" id="KW-0812">Transmembrane</keyword>
<dbReference type="PANTHER" id="PTHR36153:SF1">
    <property type="entry name" value="TYPE VI SECRETION SYSTEM COMPONENT TSSM1"/>
    <property type="match status" value="1"/>
</dbReference>
<dbReference type="RefSeq" id="WP_124685376.1">
    <property type="nucleotide sequence ID" value="NZ_CP033970.1"/>
</dbReference>
<feature type="transmembrane region" description="Helical" evidence="2">
    <location>
        <begin position="7"/>
        <end position="26"/>
    </location>
</feature>
<dbReference type="InterPro" id="IPR048677">
    <property type="entry name" value="TssM1_hel"/>
</dbReference>
<evidence type="ECO:0000313" key="6">
    <source>
        <dbReference type="EMBL" id="AZG15643.1"/>
    </source>
</evidence>
<dbReference type="Pfam" id="PF21070">
    <property type="entry name" value="IcmF_helical"/>
    <property type="match status" value="1"/>
</dbReference>
<reference evidence="7" key="1">
    <citation type="submission" date="2018-11" db="EMBL/GenBank/DDBJ databases">
        <title>FDA dAtabase for Regulatory Grade micrObial Sequences (FDA-ARGOS): Supporting development and validation of Infectious Disease Dx tests.</title>
        <authorList>
            <person name="Goldberg B."/>
            <person name="Campos J."/>
            <person name="Tallon L."/>
            <person name="Sadzewicz L."/>
            <person name="Zhao X."/>
            <person name="Vavikolanu K."/>
            <person name="Mehta A."/>
            <person name="Aluvathingal J."/>
            <person name="Nadendla S."/>
            <person name="Geyer C."/>
            <person name="Nandy P."/>
            <person name="Yan Y."/>
            <person name="Sichtig H."/>
        </authorList>
    </citation>
    <scope>NUCLEOTIDE SEQUENCE [LARGE SCALE GENOMIC DNA]</scope>
    <source>
        <strain evidence="7">FDAARGOS_614</strain>
    </source>
</reference>
<feature type="compositionally biased region" description="Polar residues" evidence="1">
    <location>
        <begin position="1211"/>
        <end position="1222"/>
    </location>
</feature>
<dbReference type="InterPro" id="IPR009612">
    <property type="entry name" value="IcmF-rel"/>
</dbReference>
<sequence length="1222" mass="134638">MFKFRVDVISYVLVAVVMGTVIWYKGDTLGLESETQRAAAISVLCGLLLLVALYFGFESRRDEAQAAQRLARLLRQNADQLDGTTQSLILGKEDTRRNAQEVADLEALCRRLKDEEGWRWRYRRPWLLLTGDDAALDRLLPGFGHGSWLLTPDAVLLSHRPVEEGTVDAPWLKRLCQCRRRRPVDAVVIVTDGNLAVPEPRRSSPAWRHVASRIAAVLRWSAPTFMLEVAMTARRSGEDSATPIVACECGEETGTGDLSRMLLTVRDQLASRSLSQRMGSQPRSYLARLSQRLDHRADALAAWLSQNAAQRRRAVHGIVFAPYPPGPATSTTEVETDSFLWQYLTEAARRHPGRRTVWHPLTIAAGVTTAAVGLWTTAMLLSAVQNHHDLRTARQAVQALHTARTNPETRLQALDTLQQHIQRYEHRLQNSAPLFTRFGMNRDAEALAALWKPYAAASHAVLVTPVVQDMEATLVDLAQLQVQGLTDETSRWALDGRDTLKAYLMLVHPERVEPDFLAQQLARHWSTEARITPGRKQDLAERLARFYADHLRVHPDWRVTPRAELVAGARQTLLAVIGERNAVDTIYQTILEGAGRKYPDLTLAALAAGTDTRGLVRATGAVPGVFTRQGYEGYVEAAIEKATRSQDVAHDWVLTDGQAEAAPSSPQPSTSADALRDALAQRYFADYAEHWQQFMNGLQWEPATTLPGVVDQLKLLADARQSPVIALMKSLAYQGGAGARKDSLSDTLVAKAQGILGRKDEAPETVRPDPAGPLGAAFGPVLRLAGQPSTGNTGGSELSLQRYLDRVTAVRLRLQQMTQSADANALARQMAQSLFQGKGSDLADTQAYARLMAASLGAEWAGMGETLFVRPVVQAEQSVLQPAQASLNEAWRRSIALPWQRAFAGRYPFAATANDASLPELARYIRPQSGLINTFLLAELAGVLALQGDQWVPVGSGTGLTFDPAFLKSINTLQRIGAHLLVQGEPRYQFELRPIPTPGLTDTRLTLDRQTLHYYNQRETWQAMSWPVANLQEPRTLLQWQTERAGTNKTLEIEGVWAWVRMLEHARVTPIDSATVQLTFHARPDTGDTSPGMAKPKPETAEPPDSAASLLPRAERVAAPATLVHPIHYQMRTAVGRGPLEALELRDLRLPERIFVDRAAVPARPLNSGSSTLRPRPNGFQRSRDGGHDSDVVSAFSSSSNTRAVAPLAASENSSSEWAVTW</sequence>
<dbReference type="EMBL" id="CP033970">
    <property type="protein sequence ID" value="AZG15643.1"/>
    <property type="molecule type" value="Genomic_DNA"/>
</dbReference>
<dbReference type="OrthoDB" id="9758229at2"/>
<feature type="domain" description="IcmF-related" evidence="4">
    <location>
        <begin position="411"/>
        <end position="734"/>
    </location>
</feature>
<evidence type="ECO:0000259" key="5">
    <source>
        <dbReference type="Pfam" id="PF21070"/>
    </source>
</evidence>
<dbReference type="PANTHER" id="PTHR36153">
    <property type="entry name" value="INNER MEMBRANE PROTEIN-RELATED"/>
    <property type="match status" value="1"/>
</dbReference>
<feature type="compositionally biased region" description="Basic and acidic residues" evidence="1">
    <location>
        <begin position="1182"/>
        <end position="1191"/>
    </location>
</feature>
<dbReference type="AlphaFoldDB" id="A0A3G8H526"/>
<feature type="domain" description="Type VI secretion system component TssM1 helical" evidence="5">
    <location>
        <begin position="882"/>
        <end position="985"/>
    </location>
</feature>
<feature type="domain" description="Type VI secretion system IcmF C-terminal" evidence="3">
    <location>
        <begin position="990"/>
        <end position="1082"/>
    </location>
</feature>
<dbReference type="Pfam" id="PF06744">
    <property type="entry name" value="IcmF_C"/>
    <property type="match status" value="1"/>
</dbReference>
<evidence type="ECO:0000259" key="3">
    <source>
        <dbReference type="Pfam" id="PF06744"/>
    </source>
</evidence>
<feature type="transmembrane region" description="Helical" evidence="2">
    <location>
        <begin position="38"/>
        <end position="57"/>
    </location>
</feature>
<dbReference type="Proteomes" id="UP000270411">
    <property type="component" value="Chromosome 2"/>
</dbReference>
<feature type="region of interest" description="Disordered" evidence="1">
    <location>
        <begin position="1164"/>
        <end position="1195"/>
    </location>
</feature>
<keyword evidence="2" id="KW-0472">Membrane</keyword>
<feature type="region of interest" description="Disordered" evidence="1">
    <location>
        <begin position="1203"/>
        <end position="1222"/>
    </location>
</feature>
<dbReference type="Pfam" id="PF06761">
    <property type="entry name" value="IcmF-related"/>
    <property type="match status" value="1"/>
</dbReference>
<evidence type="ECO:0000259" key="4">
    <source>
        <dbReference type="Pfam" id="PF06761"/>
    </source>
</evidence>
<protein>
    <submittedName>
        <fullName evidence="6">Type VI secretion protein VasK</fullName>
    </submittedName>
</protein>
<keyword evidence="2" id="KW-1133">Transmembrane helix</keyword>
<evidence type="ECO:0000256" key="1">
    <source>
        <dbReference type="SAM" id="MobiDB-lite"/>
    </source>
</evidence>
<name>A0A3G8H526_9BURK</name>
<evidence type="ECO:0000313" key="7">
    <source>
        <dbReference type="Proteomes" id="UP000270411"/>
    </source>
</evidence>
<proteinExistence type="predicted"/>
<dbReference type="InterPro" id="IPR010623">
    <property type="entry name" value="IcmF_C"/>
</dbReference>
<accession>A0A3G8H526</accession>
<feature type="region of interest" description="Disordered" evidence="1">
    <location>
        <begin position="1082"/>
        <end position="1107"/>
    </location>
</feature>
<dbReference type="InterPro" id="IPR053156">
    <property type="entry name" value="T6SS_TssM-like"/>
</dbReference>
<gene>
    <name evidence="6" type="ORF">EHF44_19415</name>
</gene>
<dbReference type="KEGG" id="cpau:EHF44_19415"/>